<comment type="caution">
    <text evidence="3">The sequence shown here is derived from an EMBL/GenBank/DDBJ whole genome shotgun (WGS) entry which is preliminary data.</text>
</comment>
<dbReference type="GO" id="GO:0003825">
    <property type="term" value="F:alpha,alpha-trehalose-phosphate synthase (UDP-forming) activity"/>
    <property type="evidence" value="ECO:0007669"/>
    <property type="project" value="UniProtKB-EC"/>
</dbReference>
<evidence type="ECO:0000313" key="3">
    <source>
        <dbReference type="EMBL" id="CDH45775.1"/>
    </source>
</evidence>
<proteinExistence type="inferred from homology"/>
<keyword evidence="3" id="KW-0328">Glycosyltransferase</keyword>
<dbReference type="AlphaFoldDB" id="A0A7U7GCE7"/>
<protein>
    <submittedName>
        <fullName evidence="3">Trehalose-phosphate synthase</fullName>
        <ecNumber evidence="3">2.4.1.15</ecNumber>
    </submittedName>
</protein>
<dbReference type="Pfam" id="PF00982">
    <property type="entry name" value="Glyco_transf_20"/>
    <property type="match status" value="1"/>
</dbReference>
<dbReference type="GO" id="GO:0005992">
    <property type="term" value="P:trehalose biosynthetic process"/>
    <property type="evidence" value="ECO:0007669"/>
    <property type="project" value="InterPro"/>
</dbReference>
<dbReference type="InterPro" id="IPR001830">
    <property type="entry name" value="Glyco_trans_20"/>
</dbReference>
<keyword evidence="2" id="KW-0812">Transmembrane</keyword>
<dbReference type="EC" id="2.4.1.15" evidence="3"/>
<dbReference type="EMBL" id="CBTK010000212">
    <property type="protein sequence ID" value="CDH45775.1"/>
    <property type="molecule type" value="Genomic_DNA"/>
</dbReference>
<evidence type="ECO:0000256" key="1">
    <source>
        <dbReference type="ARBA" id="ARBA00008799"/>
    </source>
</evidence>
<dbReference type="OrthoDB" id="9815690at2"/>
<keyword evidence="3" id="KW-0808">Transferase</keyword>
<dbReference type="CDD" id="cd03788">
    <property type="entry name" value="GT20_TPS"/>
    <property type="match status" value="1"/>
</dbReference>
<keyword evidence="4" id="KW-1185">Reference proteome</keyword>
<dbReference type="GO" id="GO:0005829">
    <property type="term" value="C:cytosol"/>
    <property type="evidence" value="ECO:0007669"/>
    <property type="project" value="TreeGrafter"/>
</dbReference>
<evidence type="ECO:0000256" key="2">
    <source>
        <dbReference type="SAM" id="Phobius"/>
    </source>
</evidence>
<feature type="transmembrane region" description="Helical" evidence="2">
    <location>
        <begin position="7"/>
        <end position="26"/>
    </location>
</feature>
<gene>
    <name evidence="3" type="primary">otsA</name>
    <name evidence="3" type="ORF">BN874_290016</name>
</gene>
<name>A0A7U7GCE7_9GAMM</name>
<dbReference type="SUPFAM" id="SSF53756">
    <property type="entry name" value="UDP-Glycosyltransferase/glycogen phosphorylase"/>
    <property type="match status" value="1"/>
</dbReference>
<dbReference type="Proteomes" id="UP000019184">
    <property type="component" value="Unassembled WGS sequence"/>
</dbReference>
<evidence type="ECO:0000313" key="4">
    <source>
        <dbReference type="Proteomes" id="UP000019184"/>
    </source>
</evidence>
<keyword evidence="2" id="KW-0472">Membrane</keyword>
<comment type="similarity">
    <text evidence="1">Belongs to the glycosyltransferase 20 family.</text>
</comment>
<dbReference type="PANTHER" id="PTHR10788:SF106">
    <property type="entry name" value="BCDNA.GH08860"/>
    <property type="match status" value="1"/>
</dbReference>
<dbReference type="GO" id="GO:0004805">
    <property type="term" value="F:trehalose-phosphatase activity"/>
    <property type="evidence" value="ECO:0007669"/>
    <property type="project" value="TreeGrafter"/>
</dbReference>
<sequence length="771" mass="87441">MKLILKFVIPLIIVLGIIGAMMVPVMDLVTQRWFIKDLELRSQLVTNTLQESLQPLLLTKGRERKSKIQALLDKVAQDERILAMGYCDANNVLEFKTILFPADLACQDIPTDPQTSANTPLPLMTKTLKGGRFSITATPLVALSVEAEGASSVAVGLSRLIIVHDLSVAERRSGDTRNYLIALILIIGVVTSLVAVLVARWSRKEWMNSMRTLLNEVRKPSLADNLVAPQHQEFQPILRDIKNLMRDLEDNRAISDDLQLHWTPQKLREILSTELSGDEVIVVSNRQPYIHSRVGDQIEVHFPASGLVTAMEPIVRACSGVWVAHGNGSADREVVDERDRVKVPPDNPQYEIHRVWLSKEEELGYYYGFSNEGLWPLCHIAHTRPIFRGSDWEEYVKVNQKFADAVVRDARSADPVVLIQDYHFALLPQMIRAQLPQATIITFWHIPWPNQEVFGICPWREAILEGLLGSTIMGFHTRYHADNFIDTVDRFLESRIERETSSISYNGKITLVRPYPISIEWPPRWLAEVPPGPECLQRIHARDNIPEGILIGIGVDRLDYTKGIVERFRAIERLLEKHPEWIGQFSFVQIAAPSRSSLPAYQHFDAEVRAMAEQINIKYGDGRYQPIILKIEHHEPVDVFQYFRAAVLCLVSSLHDGMNLVAKEYLSARDDEQGVLILSMFAGASRELTEALIVNPYDIEQCAEALHVALSMPASEQRERMHAMRSYVSEFNIFRWAGRMLLDAATVRRKNRFALKLSSLGANAPQLKELS</sequence>
<organism evidence="3 4">
    <name type="scientific">Candidatus Contendobacter odensis Run_B_J11</name>
    <dbReference type="NCBI Taxonomy" id="1400861"/>
    <lineage>
        <taxon>Bacteria</taxon>
        <taxon>Pseudomonadati</taxon>
        <taxon>Pseudomonadota</taxon>
        <taxon>Gammaproteobacteria</taxon>
        <taxon>Candidatus Competibacteraceae</taxon>
        <taxon>Candidatus Contendibacter</taxon>
    </lineage>
</organism>
<dbReference type="Gene3D" id="3.40.50.2000">
    <property type="entry name" value="Glycogen Phosphorylase B"/>
    <property type="match status" value="2"/>
</dbReference>
<dbReference type="PANTHER" id="PTHR10788">
    <property type="entry name" value="TREHALOSE-6-PHOSPHATE SYNTHASE"/>
    <property type="match status" value="1"/>
</dbReference>
<dbReference type="RefSeq" id="WP_051497795.1">
    <property type="nucleotide sequence ID" value="NZ_CBTK010000212.1"/>
</dbReference>
<feature type="transmembrane region" description="Helical" evidence="2">
    <location>
        <begin position="179"/>
        <end position="201"/>
    </location>
</feature>
<accession>A0A7U7GCE7</accession>
<reference evidence="3 4" key="1">
    <citation type="journal article" date="2014" name="ISME J.">
        <title>Candidatus Competibacter-lineage genomes retrieved from metagenomes reveal functional metabolic diversity.</title>
        <authorList>
            <person name="McIlroy S.J."/>
            <person name="Albertsen M."/>
            <person name="Andresen E.K."/>
            <person name="Saunders A.M."/>
            <person name="Kristiansen R."/>
            <person name="Stokholm-Bjerregaard M."/>
            <person name="Nielsen K.L."/>
            <person name="Nielsen P.H."/>
        </authorList>
    </citation>
    <scope>NUCLEOTIDE SEQUENCE [LARGE SCALE GENOMIC DNA]</scope>
    <source>
        <strain evidence="3 4">Run_B_J11</strain>
    </source>
</reference>
<keyword evidence="2" id="KW-1133">Transmembrane helix</keyword>